<reference evidence="6 7" key="1">
    <citation type="submission" date="2019-07" db="EMBL/GenBank/DDBJ databases">
        <title>Whole genome shotgun sequence of Segetibacter aerophilus NBRC 106135.</title>
        <authorList>
            <person name="Hosoyama A."/>
            <person name="Uohara A."/>
            <person name="Ohji S."/>
            <person name="Ichikawa N."/>
        </authorList>
    </citation>
    <scope>NUCLEOTIDE SEQUENCE [LARGE SCALE GENOMIC DNA]</scope>
    <source>
        <strain evidence="6 7">NBRC 106135</strain>
    </source>
</reference>
<evidence type="ECO:0000313" key="6">
    <source>
        <dbReference type="EMBL" id="GEO08655.1"/>
    </source>
</evidence>
<organism evidence="6 7">
    <name type="scientific">Segetibacter aerophilus</name>
    <dbReference type="NCBI Taxonomy" id="670293"/>
    <lineage>
        <taxon>Bacteria</taxon>
        <taxon>Pseudomonadati</taxon>
        <taxon>Bacteroidota</taxon>
        <taxon>Chitinophagia</taxon>
        <taxon>Chitinophagales</taxon>
        <taxon>Chitinophagaceae</taxon>
        <taxon>Segetibacter</taxon>
    </lineage>
</organism>
<evidence type="ECO:0000256" key="4">
    <source>
        <dbReference type="SAM" id="SignalP"/>
    </source>
</evidence>
<dbReference type="GO" id="GO:0030288">
    <property type="term" value="C:outer membrane-bounded periplasmic space"/>
    <property type="evidence" value="ECO:0007669"/>
    <property type="project" value="TreeGrafter"/>
</dbReference>
<dbReference type="GO" id="GO:0008745">
    <property type="term" value="F:N-acetylmuramoyl-L-alanine amidase activity"/>
    <property type="evidence" value="ECO:0007669"/>
    <property type="project" value="UniProtKB-EC"/>
</dbReference>
<dbReference type="AlphaFoldDB" id="A0A512B9M3"/>
<dbReference type="Proteomes" id="UP000321513">
    <property type="component" value="Unassembled WGS sequence"/>
</dbReference>
<keyword evidence="7" id="KW-1185">Reference proteome</keyword>
<feature type="chain" id="PRO_5022141407" description="N-acetylmuramoyl-L-alanine amidase" evidence="4">
    <location>
        <begin position="23"/>
        <end position="328"/>
    </location>
</feature>
<dbReference type="CDD" id="cd02696">
    <property type="entry name" value="MurNAc-LAA"/>
    <property type="match status" value="1"/>
</dbReference>
<sequence>MIKRFFIVILCFSILPVLFSFATDPVKPNKKQTLKTIVIDAGHGLPNSNAEGKYSYESQLTLAMALKLSERLKEVLPDCNILLTRTDENLPGGLKDKNVANRWRANFANENHGDLFISIHVNDLEPRYQRKIEGYREETYTVTVGKGRKKRRVEKTRTVPIYKSYKLSCDRSGTETYIWAVNKYDQKQNAVGSRDGEDQFGEKDSSGMFAESPDAKILASLRTKKYFDQSLAIATFVEEEFKKEGRNSYGVKQRNNEGIWVLQATNMPSILVETGFICNFEEEDYMNSEKGQNEISYAIMRAVLRYKQLLETGSGVIPDPPNVNITKP</sequence>
<feature type="signal peptide" evidence="4">
    <location>
        <begin position="1"/>
        <end position="22"/>
    </location>
</feature>
<evidence type="ECO:0000259" key="5">
    <source>
        <dbReference type="SMART" id="SM00646"/>
    </source>
</evidence>
<feature type="domain" description="MurNAc-LAA" evidence="5">
    <location>
        <begin position="105"/>
        <end position="304"/>
    </location>
</feature>
<dbReference type="InterPro" id="IPR002508">
    <property type="entry name" value="MurNAc-LAA_cat"/>
</dbReference>
<dbReference type="OrthoDB" id="9806267at2"/>
<name>A0A512B9M3_9BACT</name>
<comment type="catalytic activity">
    <reaction evidence="1">
        <text>Hydrolyzes the link between N-acetylmuramoyl residues and L-amino acid residues in certain cell-wall glycopeptides.</text>
        <dbReference type="EC" id="3.5.1.28"/>
    </reaction>
</comment>
<dbReference type="EMBL" id="BJYT01000002">
    <property type="protein sequence ID" value="GEO08655.1"/>
    <property type="molecule type" value="Genomic_DNA"/>
</dbReference>
<dbReference type="Pfam" id="PF01520">
    <property type="entry name" value="Amidase_3"/>
    <property type="match status" value="1"/>
</dbReference>
<keyword evidence="4" id="KW-0732">Signal</keyword>
<dbReference type="Gene3D" id="3.40.630.40">
    <property type="entry name" value="Zn-dependent exopeptidases"/>
    <property type="match status" value="1"/>
</dbReference>
<evidence type="ECO:0000256" key="2">
    <source>
        <dbReference type="ARBA" id="ARBA00011901"/>
    </source>
</evidence>
<dbReference type="GO" id="GO:0009253">
    <property type="term" value="P:peptidoglycan catabolic process"/>
    <property type="evidence" value="ECO:0007669"/>
    <property type="project" value="InterPro"/>
</dbReference>
<accession>A0A512B9M3</accession>
<dbReference type="PANTHER" id="PTHR30404">
    <property type="entry name" value="N-ACETYLMURAMOYL-L-ALANINE AMIDASE"/>
    <property type="match status" value="1"/>
</dbReference>
<dbReference type="EC" id="3.5.1.28" evidence="2"/>
<dbReference type="RefSeq" id="WP_147202705.1">
    <property type="nucleotide sequence ID" value="NZ_BJYT01000002.1"/>
</dbReference>
<dbReference type="SUPFAM" id="SSF53187">
    <property type="entry name" value="Zn-dependent exopeptidases"/>
    <property type="match status" value="1"/>
</dbReference>
<keyword evidence="3" id="KW-0378">Hydrolase</keyword>
<proteinExistence type="predicted"/>
<evidence type="ECO:0000256" key="3">
    <source>
        <dbReference type="ARBA" id="ARBA00022801"/>
    </source>
</evidence>
<protein>
    <recommendedName>
        <fullName evidence="2">N-acetylmuramoyl-L-alanine amidase</fullName>
        <ecNumber evidence="2">3.5.1.28</ecNumber>
    </recommendedName>
</protein>
<dbReference type="InterPro" id="IPR050695">
    <property type="entry name" value="N-acetylmuramoyl_amidase_3"/>
</dbReference>
<dbReference type="PANTHER" id="PTHR30404:SF0">
    <property type="entry name" value="N-ACETYLMURAMOYL-L-ALANINE AMIDASE AMIC"/>
    <property type="match status" value="1"/>
</dbReference>
<comment type="caution">
    <text evidence="6">The sequence shown here is derived from an EMBL/GenBank/DDBJ whole genome shotgun (WGS) entry which is preliminary data.</text>
</comment>
<evidence type="ECO:0000256" key="1">
    <source>
        <dbReference type="ARBA" id="ARBA00001561"/>
    </source>
</evidence>
<evidence type="ECO:0000313" key="7">
    <source>
        <dbReference type="Proteomes" id="UP000321513"/>
    </source>
</evidence>
<dbReference type="SMART" id="SM00646">
    <property type="entry name" value="Ami_3"/>
    <property type="match status" value="1"/>
</dbReference>
<gene>
    <name evidence="6" type="ORF">SAE01_11510</name>
</gene>